<protein>
    <submittedName>
        <fullName evidence="7">UbiA family prenyltransferase</fullName>
    </submittedName>
</protein>
<dbReference type="Gene3D" id="1.10.357.140">
    <property type="entry name" value="UbiA prenyltransferase"/>
    <property type="match status" value="1"/>
</dbReference>
<gene>
    <name evidence="7" type="ORF">IGX34_02215</name>
</gene>
<feature type="transmembrane region" description="Helical" evidence="6">
    <location>
        <begin position="221"/>
        <end position="242"/>
    </location>
</feature>
<dbReference type="PANTHER" id="PTHR11048:SF5">
    <property type="entry name" value="DECAPRENYL-PHOSPHATE PHOSPHORIBOSYLTRANSFERASE"/>
    <property type="match status" value="1"/>
</dbReference>
<keyword evidence="8" id="KW-1185">Reference proteome</keyword>
<dbReference type="EMBL" id="JACZZA010000001">
    <property type="protein sequence ID" value="MBE1159181.1"/>
    <property type="molecule type" value="Genomic_DNA"/>
</dbReference>
<dbReference type="InterPro" id="IPR039653">
    <property type="entry name" value="Prenyltransferase"/>
</dbReference>
<dbReference type="Gene3D" id="3.40.50.1000">
    <property type="entry name" value="HAD superfamily/HAD-like"/>
    <property type="match status" value="1"/>
</dbReference>
<comment type="subcellular location">
    <subcellularLocation>
        <location evidence="1">Membrane</location>
        <topology evidence="1">Multi-pass membrane protein</topology>
    </subcellularLocation>
</comment>
<evidence type="ECO:0000313" key="8">
    <source>
        <dbReference type="Proteomes" id="UP000651010"/>
    </source>
</evidence>
<dbReference type="Proteomes" id="UP000651010">
    <property type="component" value="Unassembled WGS sequence"/>
</dbReference>
<feature type="transmembrane region" description="Helical" evidence="6">
    <location>
        <begin position="327"/>
        <end position="356"/>
    </location>
</feature>
<evidence type="ECO:0000256" key="1">
    <source>
        <dbReference type="ARBA" id="ARBA00004141"/>
    </source>
</evidence>
<feature type="transmembrane region" description="Helical" evidence="6">
    <location>
        <begin position="263"/>
        <end position="284"/>
    </location>
</feature>
<dbReference type="InterPro" id="IPR000537">
    <property type="entry name" value="UbiA_prenyltransferase"/>
</dbReference>
<keyword evidence="3 6" id="KW-0812">Transmembrane</keyword>
<evidence type="ECO:0000256" key="2">
    <source>
        <dbReference type="ARBA" id="ARBA00022475"/>
    </source>
</evidence>
<dbReference type="Pfam" id="PF01040">
    <property type="entry name" value="UbiA"/>
    <property type="match status" value="1"/>
</dbReference>
<feature type="transmembrane region" description="Helical" evidence="6">
    <location>
        <begin position="419"/>
        <end position="436"/>
    </location>
</feature>
<dbReference type="InterPro" id="IPR044878">
    <property type="entry name" value="UbiA_sf"/>
</dbReference>
<feature type="transmembrane region" description="Helical" evidence="6">
    <location>
        <begin position="456"/>
        <end position="473"/>
    </location>
</feature>
<dbReference type="InterPro" id="IPR023214">
    <property type="entry name" value="HAD_sf"/>
</dbReference>
<evidence type="ECO:0000313" key="7">
    <source>
        <dbReference type="EMBL" id="MBE1159181.1"/>
    </source>
</evidence>
<dbReference type="PANTHER" id="PTHR11048">
    <property type="entry name" value="PRENYLTRANSFERASES"/>
    <property type="match status" value="1"/>
</dbReference>
<keyword evidence="2" id="KW-1003">Cell membrane</keyword>
<dbReference type="InterPro" id="IPR036412">
    <property type="entry name" value="HAD-like_sf"/>
</dbReference>
<keyword evidence="4 6" id="KW-1133">Transmembrane helix</keyword>
<dbReference type="Pfam" id="PF12710">
    <property type="entry name" value="HAD"/>
    <property type="match status" value="1"/>
</dbReference>
<organism evidence="7 8">
    <name type="scientific">Dyella acidiphila</name>
    <dbReference type="NCBI Taxonomy" id="2775866"/>
    <lineage>
        <taxon>Bacteria</taxon>
        <taxon>Pseudomonadati</taxon>
        <taxon>Pseudomonadota</taxon>
        <taxon>Gammaproteobacteria</taxon>
        <taxon>Lysobacterales</taxon>
        <taxon>Rhodanobacteraceae</taxon>
        <taxon>Dyella</taxon>
    </lineage>
</organism>
<evidence type="ECO:0000256" key="6">
    <source>
        <dbReference type="SAM" id="Phobius"/>
    </source>
</evidence>
<reference evidence="7 8" key="1">
    <citation type="submission" date="2020-09" db="EMBL/GenBank/DDBJ databases">
        <title>Dyella sp. 7MK23 isolated from forest soil.</title>
        <authorList>
            <person name="Fu J."/>
        </authorList>
    </citation>
    <scope>NUCLEOTIDE SEQUENCE [LARGE SCALE GENOMIC DNA]</scope>
    <source>
        <strain evidence="7 8">7MK23</strain>
    </source>
</reference>
<evidence type="ECO:0000256" key="3">
    <source>
        <dbReference type="ARBA" id="ARBA00022692"/>
    </source>
</evidence>
<proteinExistence type="predicted"/>
<dbReference type="CDD" id="cd13963">
    <property type="entry name" value="PT_UbiA_2"/>
    <property type="match status" value="1"/>
</dbReference>
<keyword evidence="5 6" id="KW-0472">Membrane</keyword>
<feature type="transmembrane region" description="Helical" evidence="6">
    <location>
        <begin position="290"/>
        <end position="307"/>
    </location>
</feature>
<accession>A0ABR9G569</accession>
<name>A0ABR9G569_9GAMM</name>
<sequence length="474" mass="52008">MTSPPLVVDLDGTLIHSDMLHESTLKVLRERPLDVLRIPFWLLQGKAVLKSRLAERMALDPHLLPYNGALLEWLKQQRASGRKLVLCTASDSRIAQVIADHLGIFDEVIASDGATNQAGQQKAETLQARFGKTGFDYAGNSSADLKVWKHARHGIVVNASAGLATQAKAVCEIEQVFPAPSAGLSTWSRALRVHQWMKNVLLFMPLLAAHQLTNVQAWKDLLLAFIAFSLCASSVYISNDLLDLDSDRQHLRKRKRPFASGTLPVFLGVLVSPLLLAASLVLAAQIGTSFFHWLLLYFALTLAYSFGIKRLMLLDCLTLAMLYTIRIVAGAAAAGLTLSFWLLAFAVFLFLSLAFLKRYAELESQSLQGNTKAHGRGYYTSDAPLLQTLGVAASYASVLVLALYLNSEAVTKLYRTPEFVWGAVPIMAFWVSWMWMQAHRGNMHDDPVVFALKDKASLATGVAFAAVLALGALV</sequence>
<dbReference type="SUPFAM" id="SSF56784">
    <property type="entry name" value="HAD-like"/>
    <property type="match status" value="1"/>
</dbReference>
<evidence type="ECO:0000256" key="4">
    <source>
        <dbReference type="ARBA" id="ARBA00022989"/>
    </source>
</evidence>
<dbReference type="NCBIfam" id="NF006088">
    <property type="entry name" value="PRK08238.1"/>
    <property type="match status" value="1"/>
</dbReference>
<dbReference type="RefSeq" id="WP_192554024.1">
    <property type="nucleotide sequence ID" value="NZ_JACZZA010000001.1"/>
</dbReference>
<comment type="caution">
    <text evidence="7">The sequence shown here is derived from an EMBL/GenBank/DDBJ whole genome shotgun (WGS) entry which is preliminary data.</text>
</comment>
<evidence type="ECO:0000256" key="5">
    <source>
        <dbReference type="ARBA" id="ARBA00023136"/>
    </source>
</evidence>
<feature type="transmembrane region" description="Helical" evidence="6">
    <location>
        <begin position="385"/>
        <end position="407"/>
    </location>
</feature>